<dbReference type="FunFam" id="3.30.200.20:FF:000123">
    <property type="entry name" value="serine/threonine-protein kinase PRP4 homolog"/>
    <property type="match status" value="1"/>
</dbReference>
<keyword evidence="17" id="KW-0508">mRNA splicing</keyword>
<evidence type="ECO:0000256" key="8">
    <source>
        <dbReference type="ARBA" id="ARBA00022664"/>
    </source>
</evidence>
<keyword evidence="10" id="KW-0747">Spliceosome</keyword>
<evidence type="ECO:0000256" key="14">
    <source>
        <dbReference type="ARBA" id="ARBA00022840"/>
    </source>
</evidence>
<proteinExistence type="inferred from homology"/>
<dbReference type="Proteomes" id="UP000887574">
    <property type="component" value="Unplaced"/>
</dbReference>
<evidence type="ECO:0000256" key="7">
    <source>
        <dbReference type="ARBA" id="ARBA00022553"/>
    </source>
</evidence>
<evidence type="ECO:0000256" key="1">
    <source>
        <dbReference type="ARBA" id="ARBA00004123"/>
    </source>
</evidence>
<evidence type="ECO:0000256" key="22">
    <source>
        <dbReference type="ARBA" id="ARBA00046964"/>
    </source>
</evidence>
<keyword evidence="5" id="KW-1017">Isopeptide bond</keyword>
<evidence type="ECO:0000256" key="11">
    <source>
        <dbReference type="ARBA" id="ARBA00022741"/>
    </source>
</evidence>
<comment type="catalytic activity">
    <reaction evidence="23">
        <text>L-threonyl-[protein] + ATP = O-phospho-L-threonyl-[protein] + ADP + H(+)</text>
        <dbReference type="Rhea" id="RHEA:46608"/>
        <dbReference type="Rhea" id="RHEA-COMP:11060"/>
        <dbReference type="Rhea" id="RHEA-COMP:11605"/>
        <dbReference type="ChEBI" id="CHEBI:15378"/>
        <dbReference type="ChEBI" id="CHEBI:30013"/>
        <dbReference type="ChEBI" id="CHEBI:30616"/>
        <dbReference type="ChEBI" id="CHEBI:61977"/>
        <dbReference type="ChEBI" id="CHEBI:456216"/>
        <dbReference type="EC" id="2.7.11.1"/>
    </reaction>
    <physiologicalReaction direction="left-to-right" evidence="23">
        <dbReference type="Rhea" id="RHEA:46609"/>
    </physiologicalReaction>
</comment>
<dbReference type="Gene3D" id="3.30.200.20">
    <property type="entry name" value="Phosphorylase Kinase, domain 1"/>
    <property type="match status" value="1"/>
</dbReference>
<evidence type="ECO:0000256" key="5">
    <source>
        <dbReference type="ARBA" id="ARBA00022499"/>
    </source>
</evidence>
<protein>
    <recommendedName>
        <fullName evidence="20">Serine/threonine-protein kinase PRP4 homolog</fullName>
        <ecNumber evidence="3">2.7.11.1</ecNumber>
    </recommendedName>
    <alternativeName>
        <fullName evidence="21">PRP4 pre-mRNA-processing factor 4 homolog</fullName>
    </alternativeName>
</protein>
<sequence length="371" mass="42988">MFADDAELPTELLSQAATIASQEFSNASLKDNWDDTEGYYRVRIGERLDGRYRVFGYTGAGVFGNVVRATDTKRNDSNVAIKIIRNNDMMRKTGVRELEVLKKLNEADRLDKFHCLQLYRQFYHHNHLCLVFENLSMNLRELLKKYGNNVGLHMKAVRSYAQQLLLALKLLKKCNIVHADIKPDNILVTENKMTLKLCDFGSSCHVADAELAPYLVSRFYRAPEIMLGLNYDFGIDLWSVAVTLYEVYTGKIMFPGKSNNQMLKYMMDLRGKLPNKVIRKAQFKDQHFDQNCSFLYHEVDKVTQRDKITVIPTIHPSRDLTTDLLGEQDLDREGYKKLEQFRTFLDQMTVMESAKRITCNEALKHPFIIEK</sequence>
<evidence type="ECO:0000256" key="21">
    <source>
        <dbReference type="ARBA" id="ARBA00031858"/>
    </source>
</evidence>
<dbReference type="PANTHER" id="PTHR24058">
    <property type="entry name" value="DUAL SPECIFICITY PROTEIN KINASE"/>
    <property type="match status" value="1"/>
</dbReference>
<feature type="domain" description="Protein kinase" evidence="25">
    <location>
        <begin position="52"/>
        <end position="368"/>
    </location>
</feature>
<evidence type="ECO:0000256" key="17">
    <source>
        <dbReference type="ARBA" id="ARBA00023187"/>
    </source>
</evidence>
<dbReference type="GO" id="GO:0045292">
    <property type="term" value="P:mRNA cis splicing, via spliceosome"/>
    <property type="evidence" value="ECO:0007669"/>
    <property type="project" value="InterPro"/>
</dbReference>
<dbReference type="Pfam" id="PF00069">
    <property type="entry name" value="Pkinase"/>
    <property type="match status" value="1"/>
</dbReference>
<keyword evidence="8" id="KW-0507">mRNA processing</keyword>
<evidence type="ECO:0000256" key="23">
    <source>
        <dbReference type="ARBA" id="ARBA00048659"/>
    </source>
</evidence>
<organism evidence="26 27">
    <name type="scientific">Ditylenchus dipsaci</name>
    <dbReference type="NCBI Taxonomy" id="166011"/>
    <lineage>
        <taxon>Eukaryota</taxon>
        <taxon>Metazoa</taxon>
        <taxon>Ecdysozoa</taxon>
        <taxon>Nematoda</taxon>
        <taxon>Chromadorea</taxon>
        <taxon>Rhabditida</taxon>
        <taxon>Tylenchina</taxon>
        <taxon>Tylenchomorpha</taxon>
        <taxon>Sphaerularioidea</taxon>
        <taxon>Anguinidae</taxon>
        <taxon>Anguininae</taxon>
        <taxon>Ditylenchus</taxon>
    </lineage>
</organism>
<evidence type="ECO:0000256" key="12">
    <source>
        <dbReference type="ARBA" id="ARBA00022777"/>
    </source>
</evidence>
<comment type="similarity">
    <text evidence="19">Belongs to the protein kinase superfamily. CMGC Ser/Thr protein kinase family.</text>
</comment>
<comment type="subcellular location">
    <subcellularLocation>
        <location evidence="2">Chromosome</location>
        <location evidence="2">Centromere</location>
        <location evidence="2">Kinetochore</location>
    </subcellularLocation>
    <subcellularLocation>
        <location evidence="1">Nucleus</location>
    </subcellularLocation>
</comment>
<evidence type="ECO:0000313" key="26">
    <source>
        <dbReference type="Proteomes" id="UP000887574"/>
    </source>
</evidence>
<dbReference type="InterPro" id="IPR008271">
    <property type="entry name" value="Ser/Thr_kinase_AS"/>
</dbReference>
<keyword evidence="13" id="KW-0995">Kinetochore</keyword>
<evidence type="ECO:0000259" key="25">
    <source>
        <dbReference type="PROSITE" id="PS50011"/>
    </source>
</evidence>
<name>A0A915E5Z9_9BILA</name>
<evidence type="ECO:0000256" key="13">
    <source>
        <dbReference type="ARBA" id="ARBA00022838"/>
    </source>
</evidence>
<dbReference type="SMART" id="SM00220">
    <property type="entry name" value="S_TKc"/>
    <property type="match status" value="1"/>
</dbReference>
<dbReference type="PANTHER" id="PTHR24058:SF103">
    <property type="entry name" value="SERINE_THREONINE-PROTEIN KINASE PRP4 HOMOLOG"/>
    <property type="match status" value="1"/>
</dbReference>
<dbReference type="PROSITE" id="PS50011">
    <property type="entry name" value="PROTEIN_KINASE_DOM"/>
    <property type="match status" value="1"/>
</dbReference>
<evidence type="ECO:0000256" key="15">
    <source>
        <dbReference type="ARBA" id="ARBA00022843"/>
    </source>
</evidence>
<dbReference type="WBParaSite" id="jg2934">
    <property type="protein sequence ID" value="jg2934"/>
    <property type="gene ID" value="jg2934"/>
</dbReference>
<comment type="catalytic activity">
    <reaction evidence="24">
        <text>L-seryl-[protein] + ATP = O-phospho-L-seryl-[protein] + ADP + H(+)</text>
        <dbReference type="Rhea" id="RHEA:17989"/>
        <dbReference type="Rhea" id="RHEA-COMP:9863"/>
        <dbReference type="Rhea" id="RHEA-COMP:11604"/>
        <dbReference type="ChEBI" id="CHEBI:15378"/>
        <dbReference type="ChEBI" id="CHEBI:29999"/>
        <dbReference type="ChEBI" id="CHEBI:30616"/>
        <dbReference type="ChEBI" id="CHEBI:83421"/>
        <dbReference type="ChEBI" id="CHEBI:456216"/>
        <dbReference type="EC" id="2.7.11.1"/>
    </reaction>
    <physiologicalReaction direction="left-to-right" evidence="24">
        <dbReference type="Rhea" id="RHEA:17990"/>
    </physiologicalReaction>
</comment>
<keyword evidence="4" id="KW-0158">Chromosome</keyword>
<keyword evidence="7" id="KW-0597">Phosphoprotein</keyword>
<evidence type="ECO:0000256" key="3">
    <source>
        <dbReference type="ARBA" id="ARBA00012513"/>
    </source>
</evidence>
<accession>A0A915E5Z9</accession>
<evidence type="ECO:0000256" key="4">
    <source>
        <dbReference type="ARBA" id="ARBA00022454"/>
    </source>
</evidence>
<dbReference type="InterPro" id="IPR050494">
    <property type="entry name" value="Ser_Thr_dual-spec_kinase"/>
</dbReference>
<dbReference type="AlphaFoldDB" id="A0A915E5Z9"/>
<evidence type="ECO:0000313" key="27">
    <source>
        <dbReference type="WBParaSite" id="jg2934"/>
    </source>
</evidence>
<keyword evidence="16" id="KW-0007">Acetylation</keyword>
<dbReference type="GO" id="GO:0000776">
    <property type="term" value="C:kinetochore"/>
    <property type="evidence" value="ECO:0007669"/>
    <property type="project" value="UniProtKB-KW"/>
</dbReference>
<keyword evidence="18" id="KW-0539">Nucleus</keyword>
<keyword evidence="14" id="KW-0067">ATP-binding</keyword>
<evidence type="ECO:0000256" key="19">
    <source>
        <dbReference type="ARBA" id="ARBA00023596"/>
    </source>
</evidence>
<dbReference type="InterPro" id="IPR044092">
    <property type="entry name" value="STKc_PRP4"/>
</dbReference>
<evidence type="ECO:0000256" key="24">
    <source>
        <dbReference type="ARBA" id="ARBA00048977"/>
    </source>
</evidence>
<keyword evidence="26" id="KW-1185">Reference proteome</keyword>
<evidence type="ECO:0000256" key="6">
    <source>
        <dbReference type="ARBA" id="ARBA00022527"/>
    </source>
</evidence>
<dbReference type="Gene3D" id="1.10.510.10">
    <property type="entry name" value="Transferase(Phosphotransferase) domain 1"/>
    <property type="match status" value="1"/>
</dbReference>
<dbReference type="InterPro" id="IPR000719">
    <property type="entry name" value="Prot_kinase_dom"/>
</dbReference>
<evidence type="ECO:0000256" key="2">
    <source>
        <dbReference type="ARBA" id="ARBA00004629"/>
    </source>
</evidence>
<keyword evidence="11" id="KW-0547">Nucleotide-binding</keyword>
<evidence type="ECO:0000256" key="10">
    <source>
        <dbReference type="ARBA" id="ARBA00022728"/>
    </source>
</evidence>
<keyword evidence="12" id="KW-0418">Kinase</keyword>
<dbReference type="GO" id="GO:0005681">
    <property type="term" value="C:spliceosomal complex"/>
    <property type="evidence" value="ECO:0007669"/>
    <property type="project" value="UniProtKB-KW"/>
</dbReference>
<dbReference type="GO" id="GO:0005524">
    <property type="term" value="F:ATP binding"/>
    <property type="evidence" value="ECO:0007669"/>
    <property type="project" value="UniProtKB-KW"/>
</dbReference>
<evidence type="ECO:0000256" key="20">
    <source>
        <dbReference type="ARBA" id="ARBA00023637"/>
    </source>
</evidence>
<evidence type="ECO:0000256" key="16">
    <source>
        <dbReference type="ARBA" id="ARBA00022990"/>
    </source>
</evidence>
<dbReference type="CDD" id="cd14135">
    <property type="entry name" value="STKc_PRP4"/>
    <property type="match status" value="1"/>
</dbReference>
<evidence type="ECO:0000256" key="18">
    <source>
        <dbReference type="ARBA" id="ARBA00023242"/>
    </source>
</evidence>
<keyword evidence="15" id="KW-0832">Ubl conjugation</keyword>
<evidence type="ECO:0000256" key="9">
    <source>
        <dbReference type="ARBA" id="ARBA00022679"/>
    </source>
</evidence>
<dbReference type="EC" id="2.7.11.1" evidence="3"/>
<dbReference type="SUPFAM" id="SSF56112">
    <property type="entry name" value="Protein kinase-like (PK-like)"/>
    <property type="match status" value="1"/>
</dbReference>
<comment type="subunit">
    <text evidence="22">Interacts with CLK1 C-terminus. Associates with the U5 snRNP and NCOR1 deacetylase complexes. Identified in the spliceosome C complex.</text>
</comment>
<dbReference type="FunFam" id="1.10.510.10:FF:000078">
    <property type="entry name" value="Serine/threonine-protein kinase PRP4 homolog"/>
    <property type="match status" value="1"/>
</dbReference>
<dbReference type="GO" id="GO:0004674">
    <property type="term" value="F:protein serine/threonine kinase activity"/>
    <property type="evidence" value="ECO:0007669"/>
    <property type="project" value="UniProtKB-KW"/>
</dbReference>
<keyword evidence="6" id="KW-0723">Serine/threonine-protein kinase</keyword>
<dbReference type="InterPro" id="IPR011009">
    <property type="entry name" value="Kinase-like_dom_sf"/>
</dbReference>
<reference evidence="27" key="1">
    <citation type="submission" date="2022-11" db="UniProtKB">
        <authorList>
            <consortium name="WormBaseParasite"/>
        </authorList>
    </citation>
    <scope>IDENTIFICATION</scope>
</reference>
<keyword evidence="9" id="KW-0808">Transferase</keyword>
<dbReference type="PROSITE" id="PS00108">
    <property type="entry name" value="PROTEIN_KINASE_ST"/>
    <property type="match status" value="1"/>
</dbReference>